<feature type="domain" description="Shelterin complex subunit TPP1/Est3" evidence="7">
    <location>
        <begin position="7"/>
        <end position="104"/>
    </location>
</feature>
<feature type="region of interest" description="Disordered" evidence="6">
    <location>
        <begin position="664"/>
        <end position="696"/>
    </location>
</feature>
<evidence type="ECO:0000256" key="1">
    <source>
        <dbReference type="ARBA" id="ARBA00004123"/>
    </source>
</evidence>
<feature type="compositionally biased region" description="Polar residues" evidence="6">
    <location>
        <begin position="423"/>
        <end position="455"/>
    </location>
</feature>
<keyword evidence="9" id="KW-1185">Reference proteome</keyword>
<keyword evidence="4" id="KW-0779">Telomere</keyword>
<dbReference type="GO" id="GO:0042162">
    <property type="term" value="F:telomeric DNA binding"/>
    <property type="evidence" value="ECO:0007669"/>
    <property type="project" value="InterPro"/>
</dbReference>
<feature type="region of interest" description="Disordered" evidence="6">
    <location>
        <begin position="613"/>
        <end position="649"/>
    </location>
</feature>
<accession>A0A4S8M013</accession>
<organism evidence="8 9">
    <name type="scientific">Dendrothele bispora (strain CBS 962.96)</name>
    <dbReference type="NCBI Taxonomy" id="1314807"/>
    <lineage>
        <taxon>Eukaryota</taxon>
        <taxon>Fungi</taxon>
        <taxon>Dikarya</taxon>
        <taxon>Basidiomycota</taxon>
        <taxon>Agaricomycotina</taxon>
        <taxon>Agaricomycetes</taxon>
        <taxon>Agaricomycetidae</taxon>
        <taxon>Agaricales</taxon>
        <taxon>Agaricales incertae sedis</taxon>
        <taxon>Dendrothele</taxon>
    </lineage>
</organism>
<dbReference type="GO" id="GO:0005697">
    <property type="term" value="C:telomerase holoenzyme complex"/>
    <property type="evidence" value="ECO:0007669"/>
    <property type="project" value="InterPro"/>
</dbReference>
<feature type="region of interest" description="Disordered" evidence="6">
    <location>
        <begin position="311"/>
        <end position="377"/>
    </location>
</feature>
<feature type="compositionally biased region" description="Polar residues" evidence="6">
    <location>
        <begin position="354"/>
        <end position="377"/>
    </location>
</feature>
<sequence length="788" mass="86189">MSQSLLPWISSYLIEVAETYGANLASIPLSPKKRKVQLIEFLTFGSSDPNVDGIVWGIVSDKEYHIPVRFNQEAIADYRKIHQQRFTEVRTALITLKTFKVIFSRIPNRGGGLTKHTTLAFECKDFNVVGAIGEPRFAASDEIGAEPRLREWIIGLQQGGGGGNVLKERKEEKSTTLSHAETSNIERAAKAKATGTAQSTLSGKVIPKPKIQKNRPFPQNQSPSNLDGVDSFEREREKKWVIIAGKGSWHPKRPSDLAEIAEQLSVHGETAPAPELPRKRRKVINPLLSSQPESATSPVRSIGFILSRSATPVSNWPSSDREIPPSSPVVLGPLTLDKLEEPPETFEPPPLAQPQLTVPKSNSMLDQGTPKSSDRSSQQILFSLPTSIPKRISSPVYSQPLQSTPITHQNARLTQQKECHKSGNLNSPRSITSSPPSQRIRQATQSDTVPSSQPIKDSLTVDSKVICTPSPSQAARVTFVASATEMRRKVSPPPQPLPLPASSQSPKILAPNSDTSGTMSQSQSQSQLQSQSQPQSQSQEAFSQDQSERQPNGVAEPEEDRRLATHYPPSTKRSGGQNVIDTDILRDGHPRTAIEFNHDRGIYGEKKMDLAEEPSDDLHSLFGSSREQTPEPQEPQKNEHTARVDHDPDAWAQPSFMRRKELNGATNSAQGTASQSSLGTGTSVAPVARADEQERERLTENVMQNTNGQSFPIRVQPTGISPTPSNSGNEARLIRGSSRPLAGKVGGFTVGLDDIKLETPWISWERLTAIGLASGRARHKSFMQSSKG</sequence>
<feature type="compositionally biased region" description="Polar residues" evidence="6">
    <location>
        <begin position="664"/>
        <end position="683"/>
    </location>
</feature>
<proteinExistence type="predicted"/>
<comment type="subcellular location">
    <subcellularLocation>
        <location evidence="2">Chromosome</location>
        <location evidence="2">Telomere</location>
    </subcellularLocation>
    <subcellularLocation>
        <location evidence="1">Nucleus</location>
    </subcellularLocation>
</comment>
<dbReference type="Pfam" id="PF10341">
    <property type="entry name" value="TPP1"/>
    <property type="match status" value="1"/>
</dbReference>
<protein>
    <recommendedName>
        <fullName evidence="7">Shelterin complex subunit TPP1/Est3 domain-containing protein</fullName>
    </recommendedName>
</protein>
<evidence type="ECO:0000313" key="8">
    <source>
        <dbReference type="EMBL" id="THU95359.1"/>
    </source>
</evidence>
<evidence type="ECO:0000256" key="4">
    <source>
        <dbReference type="ARBA" id="ARBA00022895"/>
    </source>
</evidence>
<evidence type="ECO:0000256" key="5">
    <source>
        <dbReference type="ARBA" id="ARBA00023242"/>
    </source>
</evidence>
<feature type="region of interest" description="Disordered" evidence="6">
    <location>
        <begin position="208"/>
        <end position="231"/>
    </location>
</feature>
<feature type="compositionally biased region" description="Polar residues" evidence="6">
    <location>
        <begin position="718"/>
        <end position="729"/>
    </location>
</feature>
<evidence type="ECO:0000256" key="2">
    <source>
        <dbReference type="ARBA" id="ARBA00004574"/>
    </source>
</evidence>
<dbReference type="EMBL" id="ML179201">
    <property type="protein sequence ID" value="THU95359.1"/>
    <property type="molecule type" value="Genomic_DNA"/>
</dbReference>
<name>A0A4S8M013_DENBC</name>
<keyword evidence="3" id="KW-0158">Chromosome</keyword>
<keyword evidence="5" id="KW-0539">Nucleus</keyword>
<evidence type="ECO:0000313" key="9">
    <source>
        <dbReference type="Proteomes" id="UP000297245"/>
    </source>
</evidence>
<feature type="compositionally biased region" description="Basic and acidic residues" evidence="6">
    <location>
        <begin position="583"/>
        <end position="598"/>
    </location>
</feature>
<dbReference type="AlphaFoldDB" id="A0A4S8M013"/>
<feature type="compositionally biased region" description="Polar residues" evidence="6">
    <location>
        <begin position="622"/>
        <end position="631"/>
    </location>
</feature>
<dbReference type="Proteomes" id="UP000297245">
    <property type="component" value="Unassembled WGS sequence"/>
</dbReference>
<dbReference type="GO" id="GO:0000781">
    <property type="term" value="C:chromosome, telomeric region"/>
    <property type="evidence" value="ECO:0007669"/>
    <property type="project" value="UniProtKB-SubCell"/>
</dbReference>
<feature type="compositionally biased region" description="Polar residues" evidence="6">
    <location>
        <begin position="571"/>
        <end position="580"/>
    </location>
</feature>
<evidence type="ECO:0000256" key="6">
    <source>
        <dbReference type="SAM" id="MobiDB-lite"/>
    </source>
</evidence>
<evidence type="ECO:0000256" key="3">
    <source>
        <dbReference type="ARBA" id="ARBA00022454"/>
    </source>
</evidence>
<evidence type="ECO:0000259" key="7">
    <source>
        <dbReference type="Pfam" id="PF10341"/>
    </source>
</evidence>
<feature type="region of interest" description="Disordered" evidence="6">
    <location>
        <begin position="709"/>
        <end position="732"/>
    </location>
</feature>
<reference evidence="8 9" key="1">
    <citation type="journal article" date="2019" name="Nat. Ecol. Evol.">
        <title>Megaphylogeny resolves global patterns of mushroom evolution.</title>
        <authorList>
            <person name="Varga T."/>
            <person name="Krizsan K."/>
            <person name="Foldi C."/>
            <person name="Dima B."/>
            <person name="Sanchez-Garcia M."/>
            <person name="Sanchez-Ramirez S."/>
            <person name="Szollosi G.J."/>
            <person name="Szarkandi J.G."/>
            <person name="Papp V."/>
            <person name="Albert L."/>
            <person name="Andreopoulos W."/>
            <person name="Angelini C."/>
            <person name="Antonin V."/>
            <person name="Barry K.W."/>
            <person name="Bougher N.L."/>
            <person name="Buchanan P."/>
            <person name="Buyck B."/>
            <person name="Bense V."/>
            <person name="Catcheside P."/>
            <person name="Chovatia M."/>
            <person name="Cooper J."/>
            <person name="Damon W."/>
            <person name="Desjardin D."/>
            <person name="Finy P."/>
            <person name="Geml J."/>
            <person name="Haridas S."/>
            <person name="Hughes K."/>
            <person name="Justo A."/>
            <person name="Karasinski D."/>
            <person name="Kautmanova I."/>
            <person name="Kiss B."/>
            <person name="Kocsube S."/>
            <person name="Kotiranta H."/>
            <person name="LaButti K.M."/>
            <person name="Lechner B.E."/>
            <person name="Liimatainen K."/>
            <person name="Lipzen A."/>
            <person name="Lukacs Z."/>
            <person name="Mihaltcheva S."/>
            <person name="Morgado L.N."/>
            <person name="Niskanen T."/>
            <person name="Noordeloos M.E."/>
            <person name="Ohm R.A."/>
            <person name="Ortiz-Santana B."/>
            <person name="Ovrebo C."/>
            <person name="Racz N."/>
            <person name="Riley R."/>
            <person name="Savchenko A."/>
            <person name="Shiryaev A."/>
            <person name="Soop K."/>
            <person name="Spirin V."/>
            <person name="Szebenyi C."/>
            <person name="Tomsovsky M."/>
            <person name="Tulloss R.E."/>
            <person name="Uehling J."/>
            <person name="Grigoriev I.V."/>
            <person name="Vagvolgyi C."/>
            <person name="Papp T."/>
            <person name="Martin F.M."/>
            <person name="Miettinen O."/>
            <person name="Hibbett D.S."/>
            <person name="Nagy L.G."/>
        </authorList>
    </citation>
    <scope>NUCLEOTIDE SEQUENCE [LARGE SCALE GENOMIC DNA]</scope>
    <source>
        <strain evidence="8 9">CBS 962.96</strain>
    </source>
</reference>
<feature type="region of interest" description="Disordered" evidence="6">
    <location>
        <begin position="411"/>
        <end position="457"/>
    </location>
</feature>
<feature type="region of interest" description="Disordered" evidence="6">
    <location>
        <begin position="485"/>
        <end position="598"/>
    </location>
</feature>
<feature type="compositionally biased region" description="Low complexity" evidence="6">
    <location>
        <begin position="520"/>
        <end position="539"/>
    </location>
</feature>
<dbReference type="GO" id="GO:0007004">
    <property type="term" value="P:telomere maintenance via telomerase"/>
    <property type="evidence" value="ECO:0007669"/>
    <property type="project" value="InterPro"/>
</dbReference>
<dbReference type="InterPro" id="IPR019437">
    <property type="entry name" value="TPP1/Est3"/>
</dbReference>
<dbReference type="OrthoDB" id="3144405at2759"/>
<gene>
    <name evidence="8" type="ORF">K435DRAFT_839514</name>
</gene>
<feature type="compositionally biased region" description="Basic and acidic residues" evidence="6">
    <location>
        <begin position="634"/>
        <end position="649"/>
    </location>
</feature>